<accession>A0A1Q8QYL7</accession>
<sequence>MIAHSTEKFNDFTVHILNEQSTFLHIDLADSHSFYKGLFDYFFDETRLLRYAENKMNLHFEPMAKNYVTLFKHLRLYIDDYNIERIPASIEKEVQRILTDEYELEDTGDGYLKVRLDKMGKVGEYIFCNLLSEYFEFDCIIPKVHLTTDPNMNVYGIDTLFYSHENDLILFGESKLSKSLSNGTGLINKSLETYEQQIKDEFTLMLSSRFLKNNMGIFGDKYADVVELSLSIENFIEKADVKKIGIPIFIAHGTDATADNILKKLCMIKKGAILGLETVYIIVSLPIFNKSKLIAVFTQGIAERRAYYEREASK</sequence>
<dbReference type="Pfam" id="PF08878">
    <property type="entry name" value="HamA"/>
    <property type="match status" value="1"/>
</dbReference>
<evidence type="ECO:0000313" key="3">
    <source>
        <dbReference type="Proteomes" id="UP000186102"/>
    </source>
</evidence>
<dbReference type="EMBL" id="MLBF01000008">
    <property type="protein sequence ID" value="OLN32458.1"/>
    <property type="molecule type" value="Genomic_DNA"/>
</dbReference>
<dbReference type="Proteomes" id="UP000186102">
    <property type="component" value="Unassembled WGS sequence"/>
</dbReference>
<dbReference type="InterPro" id="IPR014976">
    <property type="entry name" value="AbpA_HamA_C"/>
</dbReference>
<keyword evidence="3" id="KW-1185">Reference proteome</keyword>
<dbReference type="AlphaFoldDB" id="A0A1Q8QYL7"/>
<proteinExistence type="predicted"/>
<evidence type="ECO:0000313" key="2">
    <source>
        <dbReference type="EMBL" id="OLN32458.1"/>
    </source>
</evidence>
<feature type="domain" description="Anti-bacteriophage protein A/HamA C-terminal" evidence="1">
    <location>
        <begin position="64"/>
        <end position="299"/>
    </location>
</feature>
<reference evidence="2 3" key="1">
    <citation type="submission" date="2016-09" db="EMBL/GenBank/DDBJ databases">
        <title>Complete genome of Desulfosporosinus sp. OL.</title>
        <authorList>
            <person name="Mardanov A."/>
            <person name="Beletsky A."/>
            <person name="Panova A."/>
            <person name="Karnachuk O."/>
            <person name="Ravin N."/>
        </authorList>
    </citation>
    <scope>NUCLEOTIDE SEQUENCE [LARGE SCALE GENOMIC DNA]</scope>
    <source>
        <strain evidence="2 3">OL</strain>
    </source>
</reference>
<dbReference type="OrthoDB" id="1923191at2"/>
<comment type="caution">
    <text evidence="2">The sequence shown here is derived from an EMBL/GenBank/DDBJ whole genome shotgun (WGS) entry which is preliminary data.</text>
</comment>
<protein>
    <recommendedName>
        <fullName evidence="1">Anti-bacteriophage protein A/HamA C-terminal domain-containing protein</fullName>
    </recommendedName>
</protein>
<organism evidence="2 3">
    <name type="scientific">Desulfosporosinus metallidurans</name>
    <dbReference type="NCBI Taxonomy" id="1888891"/>
    <lineage>
        <taxon>Bacteria</taxon>
        <taxon>Bacillati</taxon>
        <taxon>Bacillota</taxon>
        <taxon>Clostridia</taxon>
        <taxon>Eubacteriales</taxon>
        <taxon>Desulfitobacteriaceae</taxon>
        <taxon>Desulfosporosinus</taxon>
    </lineage>
</organism>
<dbReference type="RefSeq" id="WP_075364213.1">
    <property type="nucleotide sequence ID" value="NZ_MLBF01000008.1"/>
</dbReference>
<name>A0A1Q8QYL7_9FIRM</name>
<gene>
    <name evidence="2" type="ORF">DSOL_1494</name>
</gene>
<evidence type="ECO:0000259" key="1">
    <source>
        <dbReference type="Pfam" id="PF08878"/>
    </source>
</evidence>